<proteinExistence type="predicted"/>
<dbReference type="SUPFAM" id="SSF52218">
    <property type="entry name" value="Flavoproteins"/>
    <property type="match status" value="1"/>
</dbReference>
<dbReference type="InterPro" id="IPR029039">
    <property type="entry name" value="Flavoprotein-like_sf"/>
</dbReference>
<keyword evidence="3" id="KW-1185">Reference proteome</keyword>
<reference evidence="2 3" key="1">
    <citation type="submission" date="2022-08" db="EMBL/GenBank/DDBJ databases">
        <authorList>
            <person name="Somphong A."/>
            <person name="Phongsopitanun W."/>
        </authorList>
    </citation>
    <scope>NUCLEOTIDE SEQUENCE [LARGE SCALE GENOMIC DNA]</scope>
    <source>
        <strain evidence="2 3">LP11</strain>
    </source>
</reference>
<evidence type="ECO:0000313" key="2">
    <source>
        <dbReference type="EMBL" id="MCS0605147.1"/>
    </source>
</evidence>
<dbReference type="InterPro" id="IPR026816">
    <property type="entry name" value="Flavodoxin_dom"/>
</dbReference>
<organism evidence="2 3">
    <name type="scientific">Streptomyces pyxinicus</name>
    <dbReference type="NCBI Taxonomy" id="2970331"/>
    <lineage>
        <taxon>Bacteria</taxon>
        <taxon>Bacillati</taxon>
        <taxon>Actinomycetota</taxon>
        <taxon>Actinomycetes</taxon>
        <taxon>Kitasatosporales</taxon>
        <taxon>Streptomycetaceae</taxon>
        <taxon>Streptomyces</taxon>
    </lineage>
</organism>
<sequence>MTKALIICTSIAHGNTRRVAEAMAEVLGAKVVAPGEVGPAELAAHDLVGFGSGIFNQRFHPELRRFVAALPVRRSGRGFLFWTCGLPERPFLTRSLVRTLRGKGYEDAGAFGCRGHDTWAPFRLVGGIHRGRPDGRDLAAARAFAEGLDG</sequence>
<dbReference type="Gene3D" id="3.40.50.360">
    <property type="match status" value="1"/>
</dbReference>
<comment type="caution">
    <text evidence="2">The sequence shown here is derived from an EMBL/GenBank/DDBJ whole genome shotgun (WGS) entry which is preliminary data.</text>
</comment>
<feature type="domain" description="Flavodoxin" evidence="1">
    <location>
        <begin position="6"/>
        <end position="85"/>
    </location>
</feature>
<gene>
    <name evidence="2" type="ORF">NX794_28635</name>
</gene>
<evidence type="ECO:0000259" key="1">
    <source>
        <dbReference type="Pfam" id="PF12724"/>
    </source>
</evidence>
<name>A0ABT2B9L4_9ACTN</name>
<dbReference type="Proteomes" id="UP001205612">
    <property type="component" value="Unassembled WGS sequence"/>
</dbReference>
<evidence type="ECO:0000313" key="3">
    <source>
        <dbReference type="Proteomes" id="UP001205612"/>
    </source>
</evidence>
<accession>A0ABT2B9L4</accession>
<dbReference type="Pfam" id="PF12724">
    <property type="entry name" value="Flavodoxin_5"/>
    <property type="match status" value="1"/>
</dbReference>
<protein>
    <submittedName>
        <fullName evidence="2">Flavodoxin family protein</fullName>
    </submittedName>
</protein>
<dbReference type="EMBL" id="JANUGP010000028">
    <property type="protein sequence ID" value="MCS0605147.1"/>
    <property type="molecule type" value="Genomic_DNA"/>
</dbReference>
<dbReference type="RefSeq" id="WP_258782151.1">
    <property type="nucleotide sequence ID" value="NZ_JANUGP010000028.1"/>
</dbReference>